<dbReference type="EMBL" id="SBLB01000016">
    <property type="protein sequence ID" value="RYC66329.1"/>
    <property type="molecule type" value="Genomic_DNA"/>
</dbReference>
<evidence type="ECO:0000313" key="3">
    <source>
        <dbReference type="Proteomes" id="UP000290407"/>
    </source>
</evidence>
<dbReference type="Proteomes" id="UP000290407">
    <property type="component" value="Unassembled WGS sequence"/>
</dbReference>
<sequence>MSHRKPRQLDPTRSCFYELPETTPEPELQTMEAYYRRHYEAFEVRIKNRLYFTFTTTEVRDRFLLSYERGCAEEGILTQRSTIPQPDRRGSYYPEAEPGWFGPLDQLDQHLRQREAQREAHRQALYVDFAHLHQKARERIVSPASSPVNTRPGPASLRKRPLR</sequence>
<reference evidence="2 3" key="1">
    <citation type="submission" date="2019-01" db="EMBL/GenBank/DDBJ databases">
        <title>Spirosoma flava sp. nov., a propanil-degrading bacterium isolated from herbicide-contaminated soil.</title>
        <authorList>
            <person name="Zhang L."/>
            <person name="Jiang J.-D."/>
        </authorList>
    </citation>
    <scope>NUCLEOTIDE SEQUENCE [LARGE SCALE GENOMIC DNA]</scope>
    <source>
        <strain evidence="2 3">TY50</strain>
    </source>
</reference>
<gene>
    <name evidence="2" type="ORF">EQG79_30100</name>
</gene>
<feature type="region of interest" description="Disordered" evidence="1">
    <location>
        <begin position="138"/>
        <end position="163"/>
    </location>
</feature>
<proteinExistence type="predicted"/>
<keyword evidence="3" id="KW-1185">Reference proteome</keyword>
<evidence type="ECO:0000256" key="1">
    <source>
        <dbReference type="SAM" id="MobiDB-lite"/>
    </source>
</evidence>
<dbReference type="RefSeq" id="WP_129606861.1">
    <property type="nucleotide sequence ID" value="NZ_SBLB01000016.1"/>
</dbReference>
<comment type="caution">
    <text evidence="2">The sequence shown here is derived from an EMBL/GenBank/DDBJ whole genome shotgun (WGS) entry which is preliminary data.</text>
</comment>
<protein>
    <submittedName>
        <fullName evidence="2">Uncharacterized protein</fullName>
    </submittedName>
</protein>
<name>A0A4Q2UHW6_9BACT</name>
<dbReference type="AlphaFoldDB" id="A0A4Q2UHW6"/>
<evidence type="ECO:0000313" key="2">
    <source>
        <dbReference type="EMBL" id="RYC66329.1"/>
    </source>
</evidence>
<accession>A0A4Q2UHW6</accession>
<organism evidence="2 3">
    <name type="scientific">Spirosoma sordidisoli</name>
    <dbReference type="NCBI Taxonomy" id="2502893"/>
    <lineage>
        <taxon>Bacteria</taxon>
        <taxon>Pseudomonadati</taxon>
        <taxon>Bacteroidota</taxon>
        <taxon>Cytophagia</taxon>
        <taxon>Cytophagales</taxon>
        <taxon>Cytophagaceae</taxon>
        <taxon>Spirosoma</taxon>
    </lineage>
</organism>